<dbReference type="Proteomes" id="UP000010367">
    <property type="component" value="Chromosome"/>
</dbReference>
<dbReference type="RefSeq" id="WP_015150940.1">
    <property type="nucleotide sequence ID" value="NC_019693.1"/>
</dbReference>
<dbReference type="InParanoid" id="K9TPK9"/>
<organism evidence="2 3">
    <name type="scientific">Oscillatoria acuminata PCC 6304</name>
    <dbReference type="NCBI Taxonomy" id="56110"/>
    <lineage>
        <taxon>Bacteria</taxon>
        <taxon>Bacillati</taxon>
        <taxon>Cyanobacteriota</taxon>
        <taxon>Cyanophyceae</taxon>
        <taxon>Oscillatoriophycideae</taxon>
        <taxon>Oscillatoriales</taxon>
        <taxon>Oscillatoriaceae</taxon>
        <taxon>Oscillatoria</taxon>
    </lineage>
</organism>
<accession>K9TPK9</accession>
<name>K9TPK9_9CYAN</name>
<keyword evidence="3" id="KW-1185">Reference proteome</keyword>
<dbReference type="InterPro" id="IPR002575">
    <property type="entry name" value="Aminoglycoside_PTrfase"/>
</dbReference>
<dbReference type="HOGENOM" id="CLU_713382_0_0_3"/>
<dbReference type="OrthoDB" id="115252at2"/>
<reference evidence="2 3" key="1">
    <citation type="submission" date="2012-06" db="EMBL/GenBank/DDBJ databases">
        <title>Finished chromosome of genome of Oscillatoria acuminata PCC 6304.</title>
        <authorList>
            <consortium name="US DOE Joint Genome Institute"/>
            <person name="Gugger M."/>
            <person name="Coursin T."/>
            <person name="Rippka R."/>
            <person name="Tandeau De Marsac N."/>
            <person name="Huntemann M."/>
            <person name="Wei C.-L."/>
            <person name="Han J."/>
            <person name="Detter J.C."/>
            <person name="Han C."/>
            <person name="Tapia R."/>
            <person name="Davenport K."/>
            <person name="Daligault H."/>
            <person name="Erkkila T."/>
            <person name="Gu W."/>
            <person name="Munk A.C.C."/>
            <person name="Teshima H."/>
            <person name="Xu Y."/>
            <person name="Chain P."/>
            <person name="Chen A."/>
            <person name="Krypides N."/>
            <person name="Mavromatis K."/>
            <person name="Markowitz V."/>
            <person name="Szeto E."/>
            <person name="Ivanova N."/>
            <person name="Mikhailova N."/>
            <person name="Ovchinnikova G."/>
            <person name="Pagani I."/>
            <person name="Pati A."/>
            <person name="Goodwin L."/>
            <person name="Peters L."/>
            <person name="Pitluck S."/>
            <person name="Woyke T."/>
            <person name="Kerfeld C."/>
        </authorList>
    </citation>
    <scope>NUCLEOTIDE SEQUENCE [LARGE SCALE GENOMIC DNA]</scope>
    <source>
        <strain evidence="2 3">PCC 6304</strain>
    </source>
</reference>
<dbReference type="SUPFAM" id="SSF56112">
    <property type="entry name" value="Protein kinase-like (PK-like)"/>
    <property type="match status" value="1"/>
</dbReference>
<dbReference type="KEGG" id="oac:Oscil6304_4815"/>
<dbReference type="InterPro" id="IPR011009">
    <property type="entry name" value="Kinase-like_dom_sf"/>
</dbReference>
<evidence type="ECO:0000313" key="2">
    <source>
        <dbReference type="EMBL" id="AFY84323.1"/>
    </source>
</evidence>
<sequence length="372" mass="42519">MPNPTLPDYDWLISALPTLEQKLLPDISPPLRIFLHSGEQYWLPASSGNIPQILRGFTKTGDRKNRLVAAAKSCLGKGLKIQTSANSIRLCQINKGVRIFYPNVTLKARQAPQTASSATTNPLPPTWWEREKLGRDDIQKKLGDSIKTPKVLAFGEEAGVAYCLEERVSCQPINPQIDRDRQRMKDQFTPLLMKWYETVEWQPLSTAFKTTPDLLFHQALTSPAMAEIKSAQADTFRQLVDHFSTYEVDVPFSICHGDMCINNVGVTPTGEFILLDWETWGTHPIVAEFARFIISFSVGSEIHNAIRQIYAQRFEQPPEAFEFQLLFYYLLEFSQKLISYSQMQNPQERYRRLQKLPFLDAATEMGQLLKLM</sequence>
<evidence type="ECO:0000259" key="1">
    <source>
        <dbReference type="Pfam" id="PF01636"/>
    </source>
</evidence>
<dbReference type="Pfam" id="PF01636">
    <property type="entry name" value="APH"/>
    <property type="match status" value="1"/>
</dbReference>
<dbReference type="GO" id="GO:0016740">
    <property type="term" value="F:transferase activity"/>
    <property type="evidence" value="ECO:0007669"/>
    <property type="project" value="UniProtKB-KW"/>
</dbReference>
<dbReference type="AlphaFoldDB" id="K9TPK9"/>
<protein>
    <submittedName>
        <fullName evidence="2">Phosphotransferase family protein</fullName>
    </submittedName>
</protein>
<evidence type="ECO:0000313" key="3">
    <source>
        <dbReference type="Proteomes" id="UP000010367"/>
    </source>
</evidence>
<feature type="domain" description="Aminoglycoside phosphotransferase" evidence="1">
    <location>
        <begin position="219"/>
        <end position="315"/>
    </location>
</feature>
<dbReference type="Gene3D" id="3.90.1200.10">
    <property type="match status" value="1"/>
</dbReference>
<gene>
    <name evidence="2" type="ORF">Oscil6304_4815</name>
</gene>
<keyword evidence="2" id="KW-0808">Transferase</keyword>
<dbReference type="EMBL" id="CP003607">
    <property type="protein sequence ID" value="AFY84323.1"/>
    <property type="molecule type" value="Genomic_DNA"/>
</dbReference>
<proteinExistence type="predicted"/>